<protein>
    <recommendedName>
        <fullName evidence="4">CsbD-like domain-containing protein</fullName>
    </recommendedName>
</protein>
<feature type="signal peptide" evidence="2">
    <location>
        <begin position="1"/>
        <end position="36"/>
    </location>
</feature>
<feature type="region of interest" description="Disordered" evidence="1">
    <location>
        <begin position="104"/>
        <end position="190"/>
    </location>
</feature>
<feature type="compositionally biased region" description="Basic and acidic residues" evidence="1">
    <location>
        <begin position="166"/>
        <end position="175"/>
    </location>
</feature>
<gene>
    <name evidence="3" type="ORF">BH720_16480</name>
</gene>
<dbReference type="Gene3D" id="1.20.120.20">
    <property type="entry name" value="Apolipoprotein"/>
    <property type="match status" value="1"/>
</dbReference>
<evidence type="ECO:0008006" key="4">
    <source>
        <dbReference type="Google" id="ProtNLM"/>
    </source>
</evidence>
<comment type="caution">
    <text evidence="3">The sequence shown here is derived from an EMBL/GenBank/DDBJ whole genome shotgun (WGS) entry which is preliminary data.</text>
</comment>
<proteinExistence type="predicted"/>
<dbReference type="AlphaFoldDB" id="A0A1E5QHJ8"/>
<dbReference type="OrthoDB" id="513842at2"/>
<dbReference type="InterPro" id="IPR046599">
    <property type="entry name" value="DUF6658"/>
</dbReference>
<organism evidence="3">
    <name type="scientific">Desertifilum tharense IPPAS B-1220</name>
    <dbReference type="NCBI Taxonomy" id="1781255"/>
    <lineage>
        <taxon>Bacteria</taxon>
        <taxon>Bacillati</taxon>
        <taxon>Cyanobacteriota</taxon>
        <taxon>Cyanophyceae</taxon>
        <taxon>Desertifilales</taxon>
        <taxon>Desertifilaceae</taxon>
        <taxon>Desertifilum</taxon>
    </lineage>
</organism>
<dbReference type="RefSeq" id="WP_069968313.1">
    <property type="nucleotide sequence ID" value="NZ_CM124774.1"/>
</dbReference>
<feature type="compositionally biased region" description="Basic and acidic residues" evidence="1">
    <location>
        <begin position="63"/>
        <end position="78"/>
    </location>
</feature>
<name>A0A1E5QHJ8_9CYAN</name>
<dbReference type="PROSITE" id="PS51257">
    <property type="entry name" value="PROKAR_LIPOPROTEIN"/>
    <property type="match status" value="1"/>
</dbReference>
<keyword evidence="2" id="KW-0732">Signal</keyword>
<evidence type="ECO:0000256" key="1">
    <source>
        <dbReference type="SAM" id="MobiDB-lite"/>
    </source>
</evidence>
<feature type="chain" id="PRO_5009184279" description="CsbD-like domain-containing protein" evidence="2">
    <location>
        <begin position="37"/>
        <end position="190"/>
    </location>
</feature>
<sequence length="190" mass="20280">MISRWLKKINLRQVLTVFLAGVLLVISTACSNNALARTADQVEDEVPSSALTNKFEGGMNNYRDTDPRRDTKGADAKAEGLVRNSQRNLDKSVDGPGEYVQNVKEGASLEGPKKAGESLSEAASNTAEDFAEGTERGFKNLQKNASRAVDGIGDTVGDAADNASDTVERSADNVKKAAQKATGEMKTTRD</sequence>
<accession>A0A1E5QHJ8</accession>
<dbReference type="Pfam" id="PF20363">
    <property type="entry name" value="DUF6658"/>
    <property type="match status" value="1"/>
</dbReference>
<reference evidence="3" key="1">
    <citation type="submission" date="2016-09" db="EMBL/GenBank/DDBJ databases">
        <title>Draft genome of thermotolerant cyanobacterium Desertifilum sp. strain IPPAS B-1220.</title>
        <authorList>
            <person name="Sinetova M.A."/>
            <person name="Bolakhan K."/>
            <person name="Zayadan B.K."/>
            <person name="Mironov K.S."/>
            <person name="Ustinova V."/>
            <person name="Kupriyanova E.V."/>
            <person name="Sidorov R.A."/>
            <person name="Skrypnik A.N."/>
            <person name="Gogoleva N.E."/>
            <person name="Gogolev Y.V."/>
            <person name="Los D.A."/>
        </authorList>
    </citation>
    <scope>NUCLEOTIDE SEQUENCE [LARGE SCALE GENOMIC DNA]</scope>
    <source>
        <strain evidence="3">IPPAS B-1220</strain>
    </source>
</reference>
<evidence type="ECO:0000313" key="3">
    <source>
        <dbReference type="EMBL" id="OEJ74088.1"/>
    </source>
</evidence>
<dbReference type="EMBL" id="MJGC01000073">
    <property type="protein sequence ID" value="OEJ74088.1"/>
    <property type="molecule type" value="Genomic_DNA"/>
</dbReference>
<feature type="region of interest" description="Disordered" evidence="1">
    <location>
        <begin position="41"/>
        <end position="78"/>
    </location>
</feature>
<evidence type="ECO:0000256" key="2">
    <source>
        <dbReference type="SAM" id="SignalP"/>
    </source>
</evidence>